<keyword evidence="2" id="KW-0812">Transmembrane</keyword>
<dbReference type="SUPFAM" id="SSF57959">
    <property type="entry name" value="Leucine zipper domain"/>
    <property type="match status" value="2"/>
</dbReference>
<feature type="transmembrane region" description="Helical" evidence="2">
    <location>
        <begin position="93"/>
        <end position="113"/>
    </location>
</feature>
<feature type="region of interest" description="Disordered" evidence="1">
    <location>
        <begin position="241"/>
        <end position="266"/>
    </location>
</feature>
<proteinExistence type="predicted"/>
<evidence type="ECO:0000256" key="2">
    <source>
        <dbReference type="SAM" id="Phobius"/>
    </source>
</evidence>
<dbReference type="GO" id="GO:0003700">
    <property type="term" value="F:DNA-binding transcription factor activity"/>
    <property type="evidence" value="ECO:0007669"/>
    <property type="project" value="InterPro"/>
</dbReference>
<feature type="region of interest" description="Disordered" evidence="1">
    <location>
        <begin position="424"/>
        <end position="460"/>
    </location>
</feature>
<reference evidence="4" key="1">
    <citation type="submission" date="2021-01" db="EMBL/GenBank/DDBJ databases">
        <authorList>
            <person name="Corre E."/>
            <person name="Pelletier E."/>
            <person name="Niang G."/>
            <person name="Scheremetjew M."/>
            <person name="Finn R."/>
            <person name="Kale V."/>
            <person name="Holt S."/>
            <person name="Cochrane G."/>
            <person name="Meng A."/>
            <person name="Brown T."/>
            <person name="Cohen L."/>
        </authorList>
    </citation>
    <scope>NUCLEOTIDE SEQUENCE</scope>
    <source>
        <strain evidence="4">10249 10 AB</strain>
    </source>
</reference>
<dbReference type="SMART" id="SM00338">
    <property type="entry name" value="BRLZ"/>
    <property type="match status" value="2"/>
</dbReference>
<sequence>MKRITFVFEWEHLPLYSTTFCEEFLLFIRNIFWGLAFSSTWLDTLSRFGTPFLHQATVHAGRTGIVYRENHCGYFSCDYFNLRLAPIYTVRKYWYLFPLFAFSSLLLSVHHYLSTTHLLHTAFWNRFQFNNTMGRRQLQSPISSRERNRIHARKTRQRKKEQLQSLQTKAEQLKGEQINLKLCINEKNTANILCCLLSNNQGSQSSCAEDPRVEALLTRPEEEIPDPSKLPALQPLILPSGAQHSKRSNNNINDNLQSQQPPNDGIDYELLGKDRSKCTPAELDQIRRERNRMHAKRTRDRKRLFMEEMADMCKILEGENLILQQHLNELNGIKTTPERTAAAPETTQTQTFTSLIAMVSPSLSPTTAPNQSPRYGESMQPLTSQNGDQMKTLLDVASGFGFDLNNTGVLGNNSKITNTNTACDVSISSEDPMDHSSRPMKKRRQFPPSCAASSDEDGTE</sequence>
<dbReference type="Pfam" id="PF07716">
    <property type="entry name" value="bZIP_2"/>
    <property type="match status" value="1"/>
</dbReference>
<dbReference type="InterPro" id="IPR046347">
    <property type="entry name" value="bZIP_sf"/>
</dbReference>
<dbReference type="AlphaFoldDB" id="A0A7S4AQD6"/>
<dbReference type="Gene3D" id="1.20.5.170">
    <property type="match status" value="2"/>
</dbReference>
<gene>
    <name evidence="4" type="ORF">PAUS00366_LOCUS15146</name>
</gene>
<feature type="compositionally biased region" description="Polar residues" evidence="1">
    <location>
        <begin position="361"/>
        <end position="373"/>
    </location>
</feature>
<dbReference type="InterPro" id="IPR004827">
    <property type="entry name" value="bZIP"/>
</dbReference>
<dbReference type="PROSITE" id="PS50217">
    <property type="entry name" value="BZIP"/>
    <property type="match status" value="2"/>
</dbReference>
<protein>
    <recommendedName>
        <fullName evidence="3">BZIP domain-containing protein</fullName>
    </recommendedName>
</protein>
<evidence type="ECO:0000313" key="4">
    <source>
        <dbReference type="EMBL" id="CAE0722391.1"/>
    </source>
</evidence>
<dbReference type="CDD" id="cd14809">
    <property type="entry name" value="bZIP_AUREO-like"/>
    <property type="match status" value="2"/>
</dbReference>
<feature type="region of interest" description="Disordered" evidence="1">
    <location>
        <begin position="361"/>
        <end position="385"/>
    </location>
</feature>
<keyword evidence="2" id="KW-0472">Membrane</keyword>
<organism evidence="4">
    <name type="scientific">Pseudo-nitzschia australis</name>
    <dbReference type="NCBI Taxonomy" id="44445"/>
    <lineage>
        <taxon>Eukaryota</taxon>
        <taxon>Sar</taxon>
        <taxon>Stramenopiles</taxon>
        <taxon>Ochrophyta</taxon>
        <taxon>Bacillariophyta</taxon>
        <taxon>Bacillariophyceae</taxon>
        <taxon>Bacillariophycidae</taxon>
        <taxon>Bacillariales</taxon>
        <taxon>Bacillariaceae</taxon>
        <taxon>Pseudo-nitzschia</taxon>
    </lineage>
</organism>
<name>A0A7S4AQD6_9STRA</name>
<dbReference type="EMBL" id="HBIX01021592">
    <property type="protein sequence ID" value="CAE0722391.1"/>
    <property type="molecule type" value="Transcribed_RNA"/>
</dbReference>
<accession>A0A7S4AQD6</accession>
<keyword evidence="2" id="KW-1133">Transmembrane helix</keyword>
<feature type="compositionally biased region" description="Polar residues" evidence="1">
    <location>
        <begin position="248"/>
        <end position="262"/>
    </location>
</feature>
<feature type="region of interest" description="Disordered" evidence="1">
    <location>
        <begin position="140"/>
        <end position="163"/>
    </location>
</feature>
<evidence type="ECO:0000259" key="3">
    <source>
        <dbReference type="PROSITE" id="PS50217"/>
    </source>
</evidence>
<feature type="domain" description="BZIP" evidence="3">
    <location>
        <begin position="287"/>
        <end position="331"/>
    </location>
</feature>
<evidence type="ECO:0000256" key="1">
    <source>
        <dbReference type="SAM" id="MobiDB-lite"/>
    </source>
</evidence>
<feature type="compositionally biased region" description="Basic residues" evidence="1">
    <location>
        <begin position="150"/>
        <end position="159"/>
    </location>
</feature>
<feature type="domain" description="BZIP" evidence="3">
    <location>
        <begin position="145"/>
        <end position="181"/>
    </location>
</feature>